<organism evidence="3 4">
    <name type="scientific">Rothia nasimurium</name>
    <dbReference type="NCBI Taxonomy" id="85336"/>
    <lineage>
        <taxon>Bacteria</taxon>
        <taxon>Bacillati</taxon>
        <taxon>Actinomycetota</taxon>
        <taxon>Actinomycetes</taxon>
        <taxon>Micrococcales</taxon>
        <taxon>Micrococcaceae</taxon>
        <taxon>Rothia</taxon>
    </lineage>
</organism>
<dbReference type="InterPro" id="IPR002347">
    <property type="entry name" value="SDR_fam"/>
</dbReference>
<dbReference type="InterPro" id="IPR003560">
    <property type="entry name" value="DHB_DH"/>
</dbReference>
<dbReference type="InterPro" id="IPR036291">
    <property type="entry name" value="NAD(P)-bd_dom_sf"/>
</dbReference>
<dbReference type="GO" id="GO:0008667">
    <property type="term" value="F:2,3-dihydro-2,3-dihydroxybenzoate dehydrogenase activity"/>
    <property type="evidence" value="ECO:0007669"/>
    <property type="project" value="InterPro"/>
</dbReference>
<dbReference type="OrthoDB" id="517007at2"/>
<dbReference type="Pfam" id="PF13561">
    <property type="entry name" value="adh_short_C2"/>
    <property type="match status" value="1"/>
</dbReference>
<evidence type="ECO:0008006" key="5">
    <source>
        <dbReference type="Google" id="ProtNLM"/>
    </source>
</evidence>
<comment type="caution">
    <text evidence="3">The sequence shown here is derived from an EMBL/GenBank/DDBJ whole genome shotgun (WGS) entry which is preliminary data.</text>
</comment>
<dbReference type="EMBL" id="LXWF01000041">
    <property type="protein sequence ID" value="ORC15965.1"/>
    <property type="molecule type" value="Genomic_DNA"/>
</dbReference>
<evidence type="ECO:0000313" key="4">
    <source>
        <dbReference type="Proteomes" id="UP000192359"/>
    </source>
</evidence>
<dbReference type="AlphaFoldDB" id="A0A1Y1RP38"/>
<dbReference type="RefSeq" id="WP_083092394.1">
    <property type="nucleotide sequence ID" value="NZ_LXWF01000041.1"/>
</dbReference>
<dbReference type="Gene3D" id="3.40.50.720">
    <property type="entry name" value="NAD(P)-binding Rossmann-like Domain"/>
    <property type="match status" value="1"/>
</dbReference>
<gene>
    <name evidence="3" type="ORF">A7979_04935</name>
</gene>
<comment type="similarity">
    <text evidence="1">Belongs to the short-chain dehydrogenases/reductases (SDR) family.</text>
</comment>
<dbReference type="PRINTS" id="PR01397">
    <property type="entry name" value="DHBDHDRGNASE"/>
</dbReference>
<dbReference type="Proteomes" id="UP000192359">
    <property type="component" value="Unassembled WGS sequence"/>
</dbReference>
<accession>A0A1Y1RP38</accession>
<name>A0A1Y1RP38_9MICC</name>
<sequence length="259" mass="27496">MNQPPCIIITGARGGIGTATLAHFLSVQEFDRYHFHALDITPPPRDAPGSRVHHHSVNVADQQCVEQLVATIQEKYLIAGAVNGAGVLAHGPALDLKEVDMQRLIDVNIRGVINVSRAVARAMIQQSPQPIDSLSRSLLTIASNSAPGPRASLAAYGASKAFASHYTRSLGLEIASAGIRCNVICPGTTKTSMVKAMWGGKDQSQKAIAGSPELYRLGIPLQRIADPADIAPAAVFLMSQDARHITLQELTIDGGATQR</sequence>
<dbReference type="GO" id="GO:0016616">
    <property type="term" value="F:oxidoreductase activity, acting on the CH-OH group of donors, NAD or NADP as acceptor"/>
    <property type="evidence" value="ECO:0007669"/>
    <property type="project" value="TreeGrafter"/>
</dbReference>
<dbReference type="SUPFAM" id="SSF51735">
    <property type="entry name" value="NAD(P)-binding Rossmann-fold domains"/>
    <property type="match status" value="1"/>
</dbReference>
<dbReference type="GO" id="GO:0019290">
    <property type="term" value="P:siderophore biosynthetic process"/>
    <property type="evidence" value="ECO:0007669"/>
    <property type="project" value="InterPro"/>
</dbReference>
<reference evidence="3 4" key="1">
    <citation type="submission" date="2016-05" db="EMBL/GenBank/DDBJ databases">
        <title>Draft genome sequence of a porcine commensal Rothia nasimurium.</title>
        <authorList>
            <person name="Gaiser R.A."/>
            <person name="Van Baarlen P."/>
            <person name="Wells J.M."/>
        </authorList>
    </citation>
    <scope>NUCLEOTIDE SEQUENCE [LARGE SCALE GENOMIC DNA]</scope>
    <source>
        <strain evidence="3 4">PT-32</strain>
    </source>
</reference>
<protein>
    <recommendedName>
        <fullName evidence="5">SDR family oxidoreductase</fullName>
    </recommendedName>
</protein>
<proteinExistence type="inferred from homology"/>
<evidence type="ECO:0000313" key="3">
    <source>
        <dbReference type="EMBL" id="ORC15965.1"/>
    </source>
</evidence>
<keyword evidence="2" id="KW-0560">Oxidoreductase</keyword>
<dbReference type="PANTHER" id="PTHR42760">
    <property type="entry name" value="SHORT-CHAIN DEHYDROGENASES/REDUCTASES FAMILY MEMBER"/>
    <property type="match status" value="1"/>
</dbReference>
<dbReference type="PROSITE" id="PS00061">
    <property type="entry name" value="ADH_SHORT"/>
    <property type="match status" value="1"/>
</dbReference>
<dbReference type="PANTHER" id="PTHR42760:SF115">
    <property type="entry name" value="3-OXOACYL-[ACYL-CARRIER-PROTEIN] REDUCTASE FABG"/>
    <property type="match status" value="1"/>
</dbReference>
<dbReference type="InterPro" id="IPR020904">
    <property type="entry name" value="Sc_DH/Rdtase_CS"/>
</dbReference>
<keyword evidence="4" id="KW-1185">Reference proteome</keyword>
<evidence type="ECO:0000256" key="2">
    <source>
        <dbReference type="ARBA" id="ARBA00023002"/>
    </source>
</evidence>
<evidence type="ECO:0000256" key="1">
    <source>
        <dbReference type="ARBA" id="ARBA00006484"/>
    </source>
</evidence>